<reference evidence="3" key="1">
    <citation type="submission" date="2019-12" db="UniProtKB">
        <authorList>
            <consortium name="WormBaseParasite"/>
        </authorList>
    </citation>
    <scope>IDENTIFICATION</scope>
</reference>
<feature type="signal peptide" evidence="1">
    <location>
        <begin position="1"/>
        <end position="24"/>
    </location>
</feature>
<evidence type="ECO:0000256" key="1">
    <source>
        <dbReference type="SAM" id="SignalP"/>
    </source>
</evidence>
<evidence type="ECO:0000313" key="3">
    <source>
        <dbReference type="WBParaSite" id="TMUE_2000007379.1"/>
    </source>
</evidence>
<dbReference type="AlphaFoldDB" id="A0A5S6QJN7"/>
<keyword evidence="1" id="KW-0732">Signal</keyword>
<organism evidence="2 3">
    <name type="scientific">Trichuris muris</name>
    <name type="common">Mouse whipworm</name>
    <dbReference type="NCBI Taxonomy" id="70415"/>
    <lineage>
        <taxon>Eukaryota</taxon>
        <taxon>Metazoa</taxon>
        <taxon>Ecdysozoa</taxon>
        <taxon>Nematoda</taxon>
        <taxon>Enoplea</taxon>
        <taxon>Dorylaimia</taxon>
        <taxon>Trichinellida</taxon>
        <taxon>Trichuridae</taxon>
        <taxon>Trichuris</taxon>
    </lineage>
</organism>
<proteinExistence type="predicted"/>
<feature type="chain" id="PRO_5024348244" evidence="1">
    <location>
        <begin position="25"/>
        <end position="142"/>
    </location>
</feature>
<keyword evidence="2" id="KW-1185">Reference proteome</keyword>
<accession>A0A5S6QJN7</accession>
<sequence length="142" mass="15757">MVDAAFPVTALLLVAAAQFQPGESCVPLMHNQCEIPSNLCFQKKCIQGEVLPNAGNCTNNAQCRRQVPEVWKRWAVGCKNHVCMRLRSPKGTIRCFNHNPCDMTAAGGYKAMCIRQTCVWATTTGYRCRKSNQCHEPANHSS</sequence>
<name>A0A5S6QJN7_TRIMR</name>
<dbReference type="WBParaSite" id="TMUE_2000007379.1">
    <property type="protein sequence ID" value="TMUE_2000007379.1"/>
    <property type="gene ID" value="WBGene00285628"/>
</dbReference>
<protein>
    <submittedName>
        <fullName evidence="3">Secreted protein</fullName>
    </submittedName>
</protein>
<evidence type="ECO:0000313" key="2">
    <source>
        <dbReference type="Proteomes" id="UP000046395"/>
    </source>
</evidence>
<dbReference type="Proteomes" id="UP000046395">
    <property type="component" value="Unassembled WGS sequence"/>
</dbReference>